<dbReference type="Pfam" id="PF23472">
    <property type="entry name" value="LysM2_CERK1_LYK3_4_5"/>
    <property type="match status" value="1"/>
</dbReference>
<dbReference type="InterPro" id="IPR056562">
    <property type="entry name" value="LysM2_CERK1_LYK3_4_5"/>
</dbReference>
<evidence type="ECO:0000313" key="5">
    <source>
        <dbReference type="EMBL" id="KAK4791738.1"/>
    </source>
</evidence>
<sequence>MAGSVHILVFFSSCCMTCMLFCSIVLAEHSRNENPTPGSIGPGQSPVLTESSQTCDGFLTFTTQPPYNNLESIPLVLSSDESETNKTSPVTEYSTLESNSFHTIPIRCSSSGQCDQMNSSYIIGQGDTYNSTADVIYQWLTSCQVLIDQKGYNAYEDLRVGDTMPVPIRCACPTREQIYQKELVENKLSSNDSYKYPNIRVLLAPGESPSPDSGAGEPPSPDLGPGEPPADLEGGGSGQDPAVKAPMNEPTSPTSKSNNTWKYIVGTIGTLIFAVCAWGILAFKCKLCGKVEINIFRSTKKKKKELNQFSTLEQQSKAGPN</sequence>
<reference evidence="5 6" key="1">
    <citation type="journal article" date="2023" name="Hortic Res">
        <title>Pangenome of water caltrop reveals structural variations and asymmetric subgenome divergence after allopolyploidization.</title>
        <authorList>
            <person name="Zhang X."/>
            <person name="Chen Y."/>
            <person name="Wang L."/>
            <person name="Yuan Y."/>
            <person name="Fang M."/>
            <person name="Shi L."/>
            <person name="Lu R."/>
            <person name="Comes H.P."/>
            <person name="Ma Y."/>
            <person name="Chen Y."/>
            <person name="Huang G."/>
            <person name="Zhou Y."/>
            <person name="Zheng Z."/>
            <person name="Qiu Y."/>
        </authorList>
    </citation>
    <scope>NUCLEOTIDE SEQUENCE [LARGE SCALE GENOMIC DNA]</scope>
    <source>
        <strain evidence="5">F231</strain>
    </source>
</reference>
<dbReference type="PANTHER" id="PTHR45927:SF6">
    <property type="entry name" value="PROTEIN LYK5"/>
    <property type="match status" value="1"/>
</dbReference>
<dbReference type="AlphaFoldDB" id="A0AAN7M539"/>
<feature type="domain" description="LYK3/4/5 second LysM" evidence="4">
    <location>
        <begin position="116"/>
        <end position="169"/>
    </location>
</feature>
<organism evidence="5 6">
    <name type="scientific">Trapa natans</name>
    <name type="common">Water chestnut</name>
    <dbReference type="NCBI Taxonomy" id="22666"/>
    <lineage>
        <taxon>Eukaryota</taxon>
        <taxon>Viridiplantae</taxon>
        <taxon>Streptophyta</taxon>
        <taxon>Embryophyta</taxon>
        <taxon>Tracheophyta</taxon>
        <taxon>Spermatophyta</taxon>
        <taxon>Magnoliopsida</taxon>
        <taxon>eudicotyledons</taxon>
        <taxon>Gunneridae</taxon>
        <taxon>Pentapetalae</taxon>
        <taxon>rosids</taxon>
        <taxon>malvids</taxon>
        <taxon>Myrtales</taxon>
        <taxon>Lythraceae</taxon>
        <taxon>Trapa</taxon>
    </lineage>
</organism>
<protein>
    <recommendedName>
        <fullName evidence="4">LYK3/4/5 second LysM domain-containing protein</fullName>
    </recommendedName>
</protein>
<feature type="signal peptide" evidence="3">
    <location>
        <begin position="1"/>
        <end position="27"/>
    </location>
</feature>
<evidence type="ECO:0000313" key="6">
    <source>
        <dbReference type="Proteomes" id="UP001346149"/>
    </source>
</evidence>
<keyword evidence="6" id="KW-1185">Reference proteome</keyword>
<evidence type="ECO:0000256" key="2">
    <source>
        <dbReference type="SAM" id="Phobius"/>
    </source>
</evidence>
<keyword evidence="3" id="KW-0732">Signal</keyword>
<accession>A0AAN7M539</accession>
<feature type="transmembrane region" description="Helical" evidence="2">
    <location>
        <begin position="261"/>
        <end position="283"/>
    </location>
</feature>
<comment type="caution">
    <text evidence="5">The sequence shown here is derived from an EMBL/GenBank/DDBJ whole genome shotgun (WGS) entry which is preliminary data.</text>
</comment>
<proteinExistence type="predicted"/>
<gene>
    <name evidence="5" type="ORF">SAY86_032151</name>
</gene>
<keyword evidence="2" id="KW-1133">Transmembrane helix</keyword>
<name>A0AAN7M539_TRANT</name>
<evidence type="ECO:0000256" key="3">
    <source>
        <dbReference type="SAM" id="SignalP"/>
    </source>
</evidence>
<keyword evidence="2" id="KW-0472">Membrane</keyword>
<dbReference type="Proteomes" id="UP001346149">
    <property type="component" value="Unassembled WGS sequence"/>
</dbReference>
<dbReference type="InterPro" id="IPR052611">
    <property type="entry name" value="Plant_RLK_LysM"/>
</dbReference>
<dbReference type="EMBL" id="JAXQNO010000009">
    <property type="protein sequence ID" value="KAK4791738.1"/>
    <property type="molecule type" value="Genomic_DNA"/>
</dbReference>
<evidence type="ECO:0000256" key="1">
    <source>
        <dbReference type="SAM" id="MobiDB-lite"/>
    </source>
</evidence>
<keyword evidence="2" id="KW-0812">Transmembrane</keyword>
<feature type="compositionally biased region" description="Polar residues" evidence="1">
    <location>
        <begin position="249"/>
        <end position="259"/>
    </location>
</feature>
<dbReference type="PANTHER" id="PTHR45927">
    <property type="entry name" value="LYSM-DOMAIN RECEPTOR-LIKE KINASE-RELATED"/>
    <property type="match status" value="1"/>
</dbReference>
<feature type="region of interest" description="Disordered" evidence="1">
    <location>
        <begin position="205"/>
        <end position="259"/>
    </location>
</feature>
<feature type="compositionally biased region" description="Pro residues" evidence="1">
    <location>
        <begin position="218"/>
        <end position="228"/>
    </location>
</feature>
<feature type="chain" id="PRO_5042990328" description="LYK3/4/5 second LysM domain-containing protein" evidence="3">
    <location>
        <begin position="28"/>
        <end position="321"/>
    </location>
</feature>
<evidence type="ECO:0000259" key="4">
    <source>
        <dbReference type="Pfam" id="PF23472"/>
    </source>
</evidence>